<evidence type="ECO:0000256" key="3">
    <source>
        <dbReference type="ARBA" id="ARBA00023163"/>
    </source>
</evidence>
<keyword evidence="7" id="KW-1185">Reference proteome</keyword>
<proteinExistence type="predicted"/>
<organism evidence="6 7">
    <name type="scientific">Lipingzhangella rawalii</name>
    <dbReference type="NCBI Taxonomy" id="2055835"/>
    <lineage>
        <taxon>Bacteria</taxon>
        <taxon>Bacillati</taxon>
        <taxon>Actinomycetota</taxon>
        <taxon>Actinomycetes</taxon>
        <taxon>Streptosporangiales</taxon>
        <taxon>Nocardiopsidaceae</taxon>
        <taxon>Lipingzhangella</taxon>
    </lineage>
</organism>
<dbReference type="PANTHER" id="PTHR30055">
    <property type="entry name" value="HTH-TYPE TRANSCRIPTIONAL REGULATOR RUTR"/>
    <property type="match status" value="1"/>
</dbReference>
<dbReference type="EMBL" id="JAVLVT010000001">
    <property type="protein sequence ID" value="MDS1269438.1"/>
    <property type="molecule type" value="Genomic_DNA"/>
</dbReference>
<dbReference type="PRINTS" id="PR00455">
    <property type="entry name" value="HTHTETR"/>
</dbReference>
<dbReference type="PROSITE" id="PS50977">
    <property type="entry name" value="HTH_TETR_2"/>
    <property type="match status" value="1"/>
</dbReference>
<dbReference type="InterPro" id="IPR001647">
    <property type="entry name" value="HTH_TetR"/>
</dbReference>
<protein>
    <submittedName>
        <fullName evidence="6">Helix-turn-helix domain-containing protein</fullName>
    </submittedName>
</protein>
<evidence type="ECO:0000313" key="6">
    <source>
        <dbReference type="EMBL" id="MDS1269438.1"/>
    </source>
</evidence>
<sequence length="218" mass="24062">MAQRLTREQQRQQNRLKLLQAAERVFAERGIQGASLDEVAAAAGLTKGAVYSNFASKEELIQQVFWYRQGTPDAAEFTKLQASGLPAEQLVQRYAQLWARSVRGGERDDFARLAVEFVSYAMRHPDARDKLLDFLSPQQEQAEDHPFAPAGSELSKLPAQQVNTILMALDLGMSALSNLDSERYPPELYGVALRLLAGLGLDEESLPSDATGSRNDPA</sequence>
<dbReference type="InterPro" id="IPR050109">
    <property type="entry name" value="HTH-type_TetR-like_transc_reg"/>
</dbReference>
<dbReference type="Proteomes" id="UP001250214">
    <property type="component" value="Unassembled WGS sequence"/>
</dbReference>
<evidence type="ECO:0000313" key="7">
    <source>
        <dbReference type="Proteomes" id="UP001250214"/>
    </source>
</evidence>
<reference evidence="7" key="1">
    <citation type="submission" date="2023-07" db="EMBL/GenBank/DDBJ databases">
        <title>Novel species in the genus Lipingzhangella isolated from Sambhar Salt Lake.</title>
        <authorList>
            <person name="Jiya N."/>
            <person name="Kajale S."/>
            <person name="Sharma A."/>
        </authorList>
    </citation>
    <scope>NUCLEOTIDE SEQUENCE [LARGE SCALE GENOMIC DNA]</scope>
    <source>
        <strain evidence="7">LS1_29</strain>
    </source>
</reference>
<dbReference type="Pfam" id="PF00440">
    <property type="entry name" value="TetR_N"/>
    <property type="match status" value="1"/>
</dbReference>
<evidence type="ECO:0000256" key="1">
    <source>
        <dbReference type="ARBA" id="ARBA00023015"/>
    </source>
</evidence>
<comment type="caution">
    <text evidence="6">The sequence shown here is derived from an EMBL/GenBank/DDBJ whole genome shotgun (WGS) entry which is preliminary data.</text>
</comment>
<dbReference type="PANTHER" id="PTHR30055:SF234">
    <property type="entry name" value="HTH-TYPE TRANSCRIPTIONAL REGULATOR BETI"/>
    <property type="match status" value="1"/>
</dbReference>
<evidence type="ECO:0000256" key="4">
    <source>
        <dbReference type="PROSITE-ProRule" id="PRU00335"/>
    </source>
</evidence>
<dbReference type="SUPFAM" id="SSF46689">
    <property type="entry name" value="Homeodomain-like"/>
    <property type="match status" value="1"/>
</dbReference>
<gene>
    <name evidence="6" type="ORF">RIF23_03910</name>
</gene>
<name>A0ABU2H2C0_9ACTN</name>
<evidence type="ECO:0000259" key="5">
    <source>
        <dbReference type="PROSITE" id="PS50977"/>
    </source>
</evidence>
<feature type="DNA-binding region" description="H-T-H motif" evidence="4">
    <location>
        <begin position="35"/>
        <end position="54"/>
    </location>
</feature>
<feature type="domain" description="HTH tetR-type" evidence="5">
    <location>
        <begin position="12"/>
        <end position="72"/>
    </location>
</feature>
<keyword evidence="3" id="KW-0804">Transcription</keyword>
<accession>A0ABU2H2C0</accession>
<keyword evidence="1" id="KW-0805">Transcription regulation</keyword>
<evidence type="ECO:0000256" key="2">
    <source>
        <dbReference type="ARBA" id="ARBA00023125"/>
    </source>
</evidence>
<dbReference type="InterPro" id="IPR009057">
    <property type="entry name" value="Homeodomain-like_sf"/>
</dbReference>
<dbReference type="Gene3D" id="1.10.357.10">
    <property type="entry name" value="Tetracycline Repressor, domain 2"/>
    <property type="match status" value="1"/>
</dbReference>
<keyword evidence="2 4" id="KW-0238">DNA-binding</keyword>
<dbReference type="RefSeq" id="WP_310910908.1">
    <property type="nucleotide sequence ID" value="NZ_JAVLVT010000001.1"/>
</dbReference>